<comment type="caution">
    <text evidence="1">The sequence shown here is derived from an EMBL/GenBank/DDBJ whole genome shotgun (WGS) entry which is preliminary data.</text>
</comment>
<sequence length="135" mass="14720">MDIWTCGLLCWAARTSCIHCAHPGPPLLCARSRPDSWPSNLFPPLTSLRLCVSASLPLSMPPDFALPSTRYPIVHSTLQETPSTPFVPVLLFFPSALPYPPTTHAQVYYTTSLTVDKSLQLLQTSASIAVHSLTS</sequence>
<dbReference type="EMBL" id="MU394303">
    <property type="protein sequence ID" value="KAI6088104.1"/>
    <property type="molecule type" value="Genomic_DNA"/>
</dbReference>
<evidence type="ECO:0000313" key="2">
    <source>
        <dbReference type="Proteomes" id="UP001497680"/>
    </source>
</evidence>
<reference evidence="1 2" key="1">
    <citation type="journal article" date="2022" name="New Phytol.">
        <title>Ecological generalism drives hyperdiversity of secondary metabolite gene clusters in xylarialean endophytes.</title>
        <authorList>
            <person name="Franco M.E.E."/>
            <person name="Wisecaver J.H."/>
            <person name="Arnold A.E."/>
            <person name="Ju Y.M."/>
            <person name="Slot J.C."/>
            <person name="Ahrendt S."/>
            <person name="Moore L.P."/>
            <person name="Eastman K.E."/>
            <person name="Scott K."/>
            <person name="Konkel Z."/>
            <person name="Mondo S.J."/>
            <person name="Kuo A."/>
            <person name="Hayes R.D."/>
            <person name="Haridas S."/>
            <person name="Andreopoulos B."/>
            <person name="Riley R."/>
            <person name="LaButti K."/>
            <person name="Pangilinan J."/>
            <person name="Lipzen A."/>
            <person name="Amirebrahimi M."/>
            <person name="Yan J."/>
            <person name="Adam C."/>
            <person name="Keymanesh K."/>
            <person name="Ng V."/>
            <person name="Louie K."/>
            <person name="Northen T."/>
            <person name="Drula E."/>
            <person name="Henrissat B."/>
            <person name="Hsieh H.M."/>
            <person name="Youens-Clark K."/>
            <person name="Lutzoni F."/>
            <person name="Miadlikowska J."/>
            <person name="Eastwood D.C."/>
            <person name="Hamelin R.C."/>
            <person name="Grigoriev I.V."/>
            <person name="U'Ren J.M."/>
        </authorList>
    </citation>
    <scope>NUCLEOTIDE SEQUENCE [LARGE SCALE GENOMIC DNA]</scope>
    <source>
        <strain evidence="1 2">ER1909</strain>
    </source>
</reference>
<keyword evidence="2" id="KW-1185">Reference proteome</keyword>
<protein>
    <submittedName>
        <fullName evidence="1">Uncharacterized protein</fullName>
    </submittedName>
</protein>
<dbReference type="Proteomes" id="UP001497680">
    <property type="component" value="Unassembled WGS sequence"/>
</dbReference>
<organism evidence="1 2">
    <name type="scientific">Hypoxylon rubiginosum</name>
    <dbReference type="NCBI Taxonomy" id="110542"/>
    <lineage>
        <taxon>Eukaryota</taxon>
        <taxon>Fungi</taxon>
        <taxon>Dikarya</taxon>
        <taxon>Ascomycota</taxon>
        <taxon>Pezizomycotina</taxon>
        <taxon>Sordariomycetes</taxon>
        <taxon>Xylariomycetidae</taxon>
        <taxon>Xylariales</taxon>
        <taxon>Hypoxylaceae</taxon>
        <taxon>Hypoxylon</taxon>
    </lineage>
</organism>
<proteinExistence type="predicted"/>
<name>A0ACC0D5V3_9PEZI</name>
<evidence type="ECO:0000313" key="1">
    <source>
        <dbReference type="EMBL" id="KAI6088104.1"/>
    </source>
</evidence>
<gene>
    <name evidence="1" type="ORF">F4821DRAFT_95303</name>
</gene>
<accession>A0ACC0D5V3</accession>